<protein>
    <submittedName>
        <fullName evidence="2">DUF456 domain-containing protein</fullName>
    </submittedName>
</protein>
<feature type="transmembrane region" description="Helical" evidence="1">
    <location>
        <begin position="6"/>
        <end position="39"/>
    </location>
</feature>
<dbReference type="Proteomes" id="UP000244867">
    <property type="component" value="Unassembled WGS sequence"/>
</dbReference>
<comment type="caution">
    <text evidence="2">The sequence shown here is derived from an EMBL/GenBank/DDBJ whole genome shotgun (WGS) entry which is preliminary data.</text>
</comment>
<evidence type="ECO:0000313" key="3">
    <source>
        <dbReference type="Proteomes" id="UP000244867"/>
    </source>
</evidence>
<keyword evidence="3" id="KW-1185">Reference proteome</keyword>
<feature type="transmembrane region" description="Helical" evidence="1">
    <location>
        <begin position="46"/>
        <end position="67"/>
    </location>
</feature>
<dbReference type="InterPro" id="IPR007403">
    <property type="entry name" value="DUF456"/>
</dbReference>
<sequence>MNSIDVLVGVIFVVGLAGIVVPVIPGLLLILGGLLLWAVDVNTTTGWLVLVVAVAFLAVGTVVRYVVPGRRLKAAGVPRSTLVVGGLLGIVGFFVVPVVGLFIGFVLGVYAAERRRLGAADAGPATRHALKAVGLSILIELTASLLAVATWVVGVLVT</sequence>
<proteinExistence type="predicted"/>
<dbReference type="EMBL" id="PYXZ01000009">
    <property type="protein sequence ID" value="PUA79688.1"/>
    <property type="molecule type" value="Genomic_DNA"/>
</dbReference>
<dbReference type="OrthoDB" id="3577600at2"/>
<feature type="transmembrane region" description="Helical" evidence="1">
    <location>
        <begin position="87"/>
        <end position="112"/>
    </location>
</feature>
<evidence type="ECO:0000313" key="2">
    <source>
        <dbReference type="EMBL" id="PUA79688.1"/>
    </source>
</evidence>
<feature type="transmembrane region" description="Helical" evidence="1">
    <location>
        <begin position="133"/>
        <end position="157"/>
    </location>
</feature>
<dbReference type="AlphaFoldDB" id="A0A2R7YTH4"/>
<dbReference type="Pfam" id="PF04306">
    <property type="entry name" value="DUF456"/>
    <property type="match status" value="1"/>
</dbReference>
<keyword evidence="1" id="KW-1133">Transmembrane helix</keyword>
<organism evidence="2 3">
    <name type="scientific">Nocardioides currus</name>
    <dbReference type="NCBI Taxonomy" id="2133958"/>
    <lineage>
        <taxon>Bacteria</taxon>
        <taxon>Bacillati</taxon>
        <taxon>Actinomycetota</taxon>
        <taxon>Actinomycetes</taxon>
        <taxon>Propionibacteriales</taxon>
        <taxon>Nocardioidaceae</taxon>
        <taxon>Nocardioides</taxon>
    </lineage>
</organism>
<keyword evidence="1" id="KW-0812">Transmembrane</keyword>
<name>A0A2R7YTH4_9ACTN</name>
<keyword evidence="1" id="KW-0472">Membrane</keyword>
<reference evidence="2 3" key="1">
    <citation type="submission" date="2018-03" db="EMBL/GenBank/DDBJ databases">
        <authorList>
            <person name="Keele B.F."/>
        </authorList>
    </citation>
    <scope>NUCLEOTIDE SEQUENCE [LARGE SCALE GENOMIC DNA]</scope>
    <source>
        <strain evidence="2 3">IB-3</strain>
    </source>
</reference>
<dbReference type="RefSeq" id="WP_108345910.1">
    <property type="nucleotide sequence ID" value="NZ_PYXZ01000009.1"/>
</dbReference>
<accession>A0A2R7YTH4</accession>
<evidence type="ECO:0000256" key="1">
    <source>
        <dbReference type="SAM" id="Phobius"/>
    </source>
</evidence>
<gene>
    <name evidence="2" type="ORF">C7S10_18425</name>
</gene>